<dbReference type="EMBL" id="JAAGNN010000005">
    <property type="protein sequence ID" value="KAF4089662.1"/>
    <property type="molecule type" value="Genomic_DNA"/>
</dbReference>
<dbReference type="AlphaFoldDB" id="A0A7J6B3H2"/>
<organism evidence="1 2">
    <name type="scientific">Ameiurus melas</name>
    <name type="common">Black bullhead</name>
    <name type="synonym">Silurus melas</name>
    <dbReference type="NCBI Taxonomy" id="219545"/>
    <lineage>
        <taxon>Eukaryota</taxon>
        <taxon>Metazoa</taxon>
        <taxon>Chordata</taxon>
        <taxon>Craniata</taxon>
        <taxon>Vertebrata</taxon>
        <taxon>Euteleostomi</taxon>
        <taxon>Actinopterygii</taxon>
        <taxon>Neopterygii</taxon>
        <taxon>Teleostei</taxon>
        <taxon>Ostariophysi</taxon>
        <taxon>Siluriformes</taxon>
        <taxon>Ictaluridae</taxon>
        <taxon>Ameiurus</taxon>
    </lineage>
</organism>
<sequence length="101" mass="11516">MTKSHDNTYKVDVIWGCSHNTHTHTHTQISTYCFNGLAVGTASNAVHTAIACDFGRSRCLFQGWPFIFQKDNAKPHTTSITAWLRYRRVRLACLQSRPFTN</sequence>
<evidence type="ECO:0000313" key="1">
    <source>
        <dbReference type="EMBL" id="KAF4089662.1"/>
    </source>
</evidence>
<reference evidence="1 2" key="1">
    <citation type="submission" date="2020-02" db="EMBL/GenBank/DDBJ databases">
        <title>A chromosome-scale genome assembly of the black bullhead catfish (Ameiurus melas).</title>
        <authorList>
            <person name="Wen M."/>
            <person name="Zham M."/>
            <person name="Cabau C."/>
            <person name="Klopp C."/>
            <person name="Donnadieu C."/>
            <person name="Roques C."/>
            <person name="Bouchez O."/>
            <person name="Lampietro C."/>
            <person name="Jouanno E."/>
            <person name="Herpin A."/>
            <person name="Louis A."/>
            <person name="Berthelot C."/>
            <person name="Parey E."/>
            <person name="Roest-Crollius H."/>
            <person name="Braasch I."/>
            <person name="Postlethwait J."/>
            <person name="Robinson-Rechavi M."/>
            <person name="Echchiki A."/>
            <person name="Begum T."/>
            <person name="Montfort J."/>
            <person name="Schartl M."/>
            <person name="Bobe J."/>
            <person name="Guiguen Y."/>
        </authorList>
    </citation>
    <scope>NUCLEOTIDE SEQUENCE [LARGE SCALE GENOMIC DNA]</scope>
    <source>
        <strain evidence="1">M_S1</strain>
        <tissue evidence="1">Blood</tissue>
    </source>
</reference>
<name>A0A7J6B3H2_AMEME</name>
<gene>
    <name evidence="1" type="ORF">AMELA_G00068820</name>
</gene>
<proteinExistence type="predicted"/>
<protein>
    <submittedName>
        <fullName evidence="1">Uncharacterized protein</fullName>
    </submittedName>
</protein>
<evidence type="ECO:0000313" key="2">
    <source>
        <dbReference type="Proteomes" id="UP000593565"/>
    </source>
</evidence>
<dbReference type="Proteomes" id="UP000593565">
    <property type="component" value="Unassembled WGS sequence"/>
</dbReference>
<keyword evidence="2" id="KW-1185">Reference proteome</keyword>
<accession>A0A7J6B3H2</accession>
<comment type="caution">
    <text evidence="1">The sequence shown here is derived from an EMBL/GenBank/DDBJ whole genome shotgun (WGS) entry which is preliminary data.</text>
</comment>